<evidence type="ECO:0000256" key="1">
    <source>
        <dbReference type="ARBA" id="ARBA00022670"/>
    </source>
</evidence>
<dbReference type="EMBL" id="JBAKAR010000360">
    <property type="protein sequence ID" value="MEL0615140.1"/>
    <property type="molecule type" value="Genomic_DNA"/>
</dbReference>
<feature type="non-terminal residue" evidence="7">
    <location>
        <position position="70"/>
    </location>
</feature>
<dbReference type="InterPro" id="IPR025657">
    <property type="entry name" value="RadC_JAB"/>
</dbReference>
<keyword evidence="2" id="KW-0479">Metal-binding</keyword>
<evidence type="ECO:0000313" key="7">
    <source>
        <dbReference type="EMBL" id="MEL0615140.1"/>
    </source>
</evidence>
<keyword evidence="3" id="KW-0378">Hydrolase</keyword>
<evidence type="ECO:0000256" key="3">
    <source>
        <dbReference type="ARBA" id="ARBA00022801"/>
    </source>
</evidence>
<dbReference type="Gene3D" id="3.40.140.10">
    <property type="entry name" value="Cytidine Deaminase, domain 2"/>
    <property type="match status" value="1"/>
</dbReference>
<dbReference type="PANTHER" id="PTHR30471:SF3">
    <property type="entry name" value="UPF0758 PROTEIN YEES-RELATED"/>
    <property type="match status" value="1"/>
</dbReference>
<dbReference type="InterPro" id="IPR001405">
    <property type="entry name" value="UPF0758"/>
</dbReference>
<keyword evidence="5" id="KW-0482">Metalloprotease</keyword>
<feature type="domain" description="MPN" evidence="6">
    <location>
        <begin position="1"/>
        <end position="70"/>
    </location>
</feature>
<feature type="non-terminal residue" evidence="7">
    <location>
        <position position="1"/>
    </location>
</feature>
<evidence type="ECO:0000256" key="2">
    <source>
        <dbReference type="ARBA" id="ARBA00022723"/>
    </source>
</evidence>
<evidence type="ECO:0000259" key="6">
    <source>
        <dbReference type="PROSITE" id="PS50249"/>
    </source>
</evidence>
<sequence length="70" mass="7443">GTIDAAAVYPREVVKAALQYTAAAVILAHNHPRGVAEPSQADISITTKIQHALNLVDLRLLEHFVVGDAT</sequence>
<evidence type="ECO:0000256" key="4">
    <source>
        <dbReference type="ARBA" id="ARBA00022833"/>
    </source>
</evidence>
<dbReference type="SUPFAM" id="SSF102712">
    <property type="entry name" value="JAB1/MPN domain"/>
    <property type="match status" value="1"/>
</dbReference>
<dbReference type="PROSITE" id="PS50249">
    <property type="entry name" value="MPN"/>
    <property type="match status" value="1"/>
</dbReference>
<keyword evidence="8" id="KW-1185">Reference proteome</keyword>
<comment type="caution">
    <text evidence="7">The sequence shown here is derived from an EMBL/GenBank/DDBJ whole genome shotgun (WGS) entry which is preliminary data.</text>
</comment>
<dbReference type="InterPro" id="IPR037518">
    <property type="entry name" value="MPN"/>
</dbReference>
<dbReference type="Proteomes" id="UP001379949">
    <property type="component" value="Unassembled WGS sequence"/>
</dbReference>
<evidence type="ECO:0000256" key="5">
    <source>
        <dbReference type="ARBA" id="ARBA00023049"/>
    </source>
</evidence>
<dbReference type="RefSeq" id="WP_341568300.1">
    <property type="nucleotide sequence ID" value="NZ_JBAKAR010000360.1"/>
</dbReference>
<accession>A0ABU9GA54</accession>
<dbReference type="PANTHER" id="PTHR30471">
    <property type="entry name" value="DNA REPAIR PROTEIN RADC"/>
    <property type="match status" value="1"/>
</dbReference>
<evidence type="ECO:0000313" key="8">
    <source>
        <dbReference type="Proteomes" id="UP001379949"/>
    </source>
</evidence>
<protein>
    <submittedName>
        <fullName evidence="7">JAB domain-containing protein</fullName>
    </submittedName>
</protein>
<dbReference type="Pfam" id="PF04002">
    <property type="entry name" value="RadC"/>
    <property type="match status" value="1"/>
</dbReference>
<gene>
    <name evidence="7" type="ORF">V6242_18600</name>
</gene>
<organism evidence="7 8">
    <name type="scientific">Marinomonas arenicola</name>
    <dbReference type="NCBI Taxonomy" id="569601"/>
    <lineage>
        <taxon>Bacteria</taxon>
        <taxon>Pseudomonadati</taxon>
        <taxon>Pseudomonadota</taxon>
        <taxon>Gammaproteobacteria</taxon>
        <taxon>Oceanospirillales</taxon>
        <taxon>Oceanospirillaceae</taxon>
        <taxon>Marinomonas</taxon>
    </lineage>
</organism>
<proteinExistence type="predicted"/>
<keyword evidence="1" id="KW-0645">Protease</keyword>
<name>A0ABU9GA54_9GAMM</name>
<reference evidence="7 8" key="1">
    <citation type="submission" date="2024-02" db="EMBL/GenBank/DDBJ databases">
        <title>Bacteria isolated from the canopy kelp, Nereocystis luetkeana.</title>
        <authorList>
            <person name="Pfister C.A."/>
            <person name="Younker I.T."/>
            <person name="Light S.H."/>
        </authorList>
    </citation>
    <scope>NUCLEOTIDE SEQUENCE [LARGE SCALE GENOMIC DNA]</scope>
    <source>
        <strain evidence="7 8">TI.4.07</strain>
    </source>
</reference>
<keyword evidence="4" id="KW-0862">Zinc</keyword>